<protein>
    <submittedName>
        <fullName evidence="6">Arylsulfatase</fullName>
    </submittedName>
</protein>
<dbReference type="InterPro" id="IPR024607">
    <property type="entry name" value="Sulfatase_CS"/>
</dbReference>
<dbReference type="AlphaFoldDB" id="A0A6S6YDZ3"/>
<dbReference type="PANTHER" id="PTHR42693:SF43">
    <property type="entry name" value="BLL2667 PROTEIN"/>
    <property type="match status" value="1"/>
</dbReference>
<dbReference type="KEGG" id="doe:DENOEST_3672"/>
<dbReference type="InterPro" id="IPR000917">
    <property type="entry name" value="Sulfatase_N"/>
</dbReference>
<feature type="domain" description="Sulfatase N-terminal" evidence="5">
    <location>
        <begin position="45"/>
        <end position="456"/>
    </location>
</feature>
<evidence type="ECO:0000256" key="3">
    <source>
        <dbReference type="ARBA" id="ARBA00022801"/>
    </source>
</evidence>
<keyword evidence="3" id="KW-0378">Hydrolase</keyword>
<dbReference type="SUPFAM" id="SSF53649">
    <property type="entry name" value="Alkaline phosphatase-like"/>
    <property type="match status" value="1"/>
</dbReference>
<organism evidence="6 7">
    <name type="scientific">Denitratisoma oestradiolicum</name>
    <dbReference type="NCBI Taxonomy" id="311182"/>
    <lineage>
        <taxon>Bacteria</taxon>
        <taxon>Pseudomonadati</taxon>
        <taxon>Pseudomonadota</taxon>
        <taxon>Betaproteobacteria</taxon>
        <taxon>Nitrosomonadales</taxon>
        <taxon>Sterolibacteriaceae</taxon>
        <taxon>Denitratisoma</taxon>
    </lineage>
</organism>
<dbReference type="InterPro" id="IPR017850">
    <property type="entry name" value="Alkaline_phosphatase_core_sf"/>
</dbReference>
<dbReference type="InterPro" id="IPR050738">
    <property type="entry name" value="Sulfatase"/>
</dbReference>
<proteinExistence type="inferred from homology"/>
<dbReference type="EMBL" id="LR778301">
    <property type="protein sequence ID" value="CAB1370826.1"/>
    <property type="molecule type" value="Genomic_DNA"/>
</dbReference>
<evidence type="ECO:0000313" key="6">
    <source>
        <dbReference type="EMBL" id="CAB1370826.1"/>
    </source>
</evidence>
<dbReference type="Gene3D" id="3.40.720.10">
    <property type="entry name" value="Alkaline Phosphatase, subunit A"/>
    <property type="match status" value="1"/>
</dbReference>
<keyword evidence="7" id="KW-1185">Reference proteome</keyword>
<dbReference type="OrthoDB" id="9766107at2"/>
<reference evidence="6 7" key="1">
    <citation type="submission" date="2020-03" db="EMBL/GenBank/DDBJ databases">
        <authorList>
            <consortium name="Genoscope - CEA"/>
            <person name="William W."/>
        </authorList>
    </citation>
    <scope>NUCLEOTIDE SEQUENCE [LARGE SCALE GENOMIC DNA]</scope>
    <source>
        <strain evidence="7">DSM 16959</strain>
    </source>
</reference>
<dbReference type="GO" id="GO:0016787">
    <property type="term" value="F:hydrolase activity"/>
    <property type="evidence" value="ECO:0007669"/>
    <property type="project" value="UniProtKB-KW"/>
</dbReference>
<dbReference type="GO" id="GO:0046872">
    <property type="term" value="F:metal ion binding"/>
    <property type="evidence" value="ECO:0007669"/>
    <property type="project" value="UniProtKB-KW"/>
</dbReference>
<evidence type="ECO:0000256" key="4">
    <source>
        <dbReference type="ARBA" id="ARBA00022837"/>
    </source>
</evidence>
<dbReference type="PROSITE" id="PS00523">
    <property type="entry name" value="SULFATASE_1"/>
    <property type="match status" value="1"/>
</dbReference>
<dbReference type="Proteomes" id="UP000515733">
    <property type="component" value="Chromosome"/>
</dbReference>
<evidence type="ECO:0000313" key="7">
    <source>
        <dbReference type="Proteomes" id="UP000515733"/>
    </source>
</evidence>
<dbReference type="Gene3D" id="3.30.1120.10">
    <property type="match status" value="1"/>
</dbReference>
<keyword evidence="4" id="KW-0106">Calcium</keyword>
<gene>
    <name evidence="6" type="ORF">DENOEST_3672</name>
</gene>
<dbReference type="RefSeq" id="WP_145771942.1">
    <property type="nucleotide sequence ID" value="NZ_LR778301.1"/>
</dbReference>
<name>A0A6S6YDZ3_9PROT</name>
<dbReference type="PANTHER" id="PTHR42693">
    <property type="entry name" value="ARYLSULFATASE FAMILY MEMBER"/>
    <property type="match status" value="1"/>
</dbReference>
<evidence type="ECO:0000256" key="2">
    <source>
        <dbReference type="ARBA" id="ARBA00022723"/>
    </source>
</evidence>
<accession>A0A6S6YDZ3</accession>
<sequence length="760" mass="83997">MKTAPLLSQLRLFTGLSLLCTCLVLFGNACFAADTQSPQSPAKRPNILIWLMDDVGFGQPGVFGGPVETPTLDALASNGLRFNNFHSTALCSPSRAALLTGRNHHAVSLGNHAGFRSDDEGYTAKIPSSAGSMARILQMNGYATWALGKWDQLPMTEINPAGPYEHWPSGQGFDRFYGFLYADMDHFHPILWSDHTPVEPAKGRSDYFLTTDLADKAIELIHQQKGARPDQPFLLYWASGASHAPHHAPREYIDRYRGRFDAGWEKMRQETLARQKAQGLIPQDVSLPPWPANIPTWNSLNTDERRVASRSMEAMAGQLTHADHEFGRIIAELRRMGQLDNTIIIVTSDNGASAGGGMKGAFNEWRFSNGLQTSTEENLKHLEDWGGPATYPEYPAGWAVAGNTPFRYYKTQVHYGGVREPMIVSWPAGIQRRGEVRGQFHHLNDIMPTLLDLVGVEPPSVIDGVKQQPIDGVSMRYAFTQPATPTRHPTQYFELFGNRGIVANGWKAVVVHRKEPWQYNNNLSPFDKDVWELYNVERDFNEQENLATKNPAKLAQLQALFDQEAKRNHVYPLTPDFASYERTRIKTSLEARDYWFVYRSGEIRRLLGGGAAPPTGSMGTYNLDADVALPAGGGNGVIVADGGAAGGYALYLDRGRPVFCYNFLGTESTFIRAEKPLAAGKVHLRVEFRKMSTGGAKVTLLAGSDTIASGAIKQLVPRMYQGSDAFSVGLDEGSRVTSEYGEDNAFTGNIDQVIFDFAPK</sequence>
<keyword evidence="2" id="KW-0479">Metal-binding</keyword>
<evidence type="ECO:0000259" key="5">
    <source>
        <dbReference type="Pfam" id="PF00884"/>
    </source>
</evidence>
<evidence type="ECO:0000256" key="1">
    <source>
        <dbReference type="ARBA" id="ARBA00008779"/>
    </source>
</evidence>
<comment type="similarity">
    <text evidence="1">Belongs to the sulfatase family.</text>
</comment>
<dbReference type="CDD" id="cd16025">
    <property type="entry name" value="PAS_like"/>
    <property type="match status" value="1"/>
</dbReference>
<dbReference type="Pfam" id="PF00884">
    <property type="entry name" value="Sulfatase"/>
    <property type="match status" value="1"/>
</dbReference>